<accession>A0A7I8V889</accession>
<keyword evidence="3" id="KW-1185">Reference proteome</keyword>
<dbReference type="EMBL" id="CAJFCJ010000001">
    <property type="protein sequence ID" value="CAD5111487.1"/>
    <property type="molecule type" value="Genomic_DNA"/>
</dbReference>
<gene>
    <name evidence="2" type="ORF">DGYR_LOCUS777</name>
</gene>
<dbReference type="InterPro" id="IPR011990">
    <property type="entry name" value="TPR-like_helical_dom_sf"/>
</dbReference>
<dbReference type="Gene3D" id="3.40.50.300">
    <property type="entry name" value="P-loop containing nucleotide triphosphate hydrolases"/>
    <property type="match status" value="1"/>
</dbReference>
<dbReference type="SUPFAM" id="SSF48452">
    <property type="entry name" value="TPR-like"/>
    <property type="match status" value="1"/>
</dbReference>
<proteinExistence type="predicted"/>
<dbReference type="Gene3D" id="1.25.40.10">
    <property type="entry name" value="Tetratricopeptide repeat domain"/>
    <property type="match status" value="1"/>
</dbReference>
<name>A0A7I8V889_9ANNE</name>
<protein>
    <submittedName>
        <fullName evidence="2">DgyrCDS795</fullName>
    </submittedName>
</protein>
<dbReference type="AlphaFoldDB" id="A0A7I8V889"/>
<comment type="caution">
    <text evidence="2">The sequence shown here is derived from an EMBL/GenBank/DDBJ whole genome shotgun (WGS) entry which is preliminary data.</text>
</comment>
<dbReference type="InterPro" id="IPR027417">
    <property type="entry name" value="P-loop_NTPase"/>
</dbReference>
<dbReference type="GO" id="GO:0080008">
    <property type="term" value="C:Cul4-RING E3 ubiquitin ligase complex"/>
    <property type="evidence" value="ECO:0007669"/>
    <property type="project" value="TreeGrafter"/>
</dbReference>
<evidence type="ECO:0000313" key="3">
    <source>
        <dbReference type="Proteomes" id="UP000549394"/>
    </source>
</evidence>
<organism evidence="2 3">
    <name type="scientific">Dimorphilus gyrociliatus</name>
    <dbReference type="NCBI Taxonomy" id="2664684"/>
    <lineage>
        <taxon>Eukaryota</taxon>
        <taxon>Metazoa</taxon>
        <taxon>Spiralia</taxon>
        <taxon>Lophotrochozoa</taxon>
        <taxon>Annelida</taxon>
        <taxon>Polychaeta</taxon>
        <taxon>Polychaeta incertae sedis</taxon>
        <taxon>Dinophilidae</taxon>
        <taxon>Dimorphilus</taxon>
    </lineage>
</organism>
<dbReference type="PANTHER" id="PTHR19860:SF40">
    <property type="entry name" value="WD40 REPEAT-CONTAINING PROTEIN"/>
    <property type="match status" value="1"/>
</dbReference>
<dbReference type="Proteomes" id="UP000549394">
    <property type="component" value="Unassembled WGS sequence"/>
</dbReference>
<evidence type="ECO:0000313" key="2">
    <source>
        <dbReference type="EMBL" id="CAD5111487.1"/>
    </source>
</evidence>
<dbReference type="InterPro" id="IPR051191">
    <property type="entry name" value="DCAF12"/>
</dbReference>
<dbReference type="SUPFAM" id="SSF52540">
    <property type="entry name" value="P-loop containing nucleoside triphosphate hydrolases"/>
    <property type="match status" value="1"/>
</dbReference>
<keyword evidence="1" id="KW-0677">Repeat</keyword>
<sequence>MNLENEDEISIYISSTPLMRDEKEAFKKTYWSQIEYLCKNNGVNLKLIDPWENSMSVPDPSQIIQTNLNKISGSRIFIGLYGQDISSTYNESNEQTLQSAFDKALSDYPWIGQFRDIDLIELELMHGFLNNPDKIPTCICFRSSTTEKIETISEQSKSIFNRLKQDVAKHKKTALGVKVDYESPKKGAEFVFKCIEKHLKEYFNHSHKRFSVLTCHEDYSFIQCKLHVKEQFNHDVLNNYIHNSSSVTPLCFVGQSGSGKSALLANWKKDLLKSCENYDVFLFHVGCDNDTTKIRNILIAMYCFLCKILETETIFTLFEKTFSKAVDNVENTLLEYKSRLKKKPIMIIDGLNRIEVGCNFKPLCWLTDRMLNGAYFILSTTPSDDKHIKILFKDNKTLRIAKTRLMSIFEKEETNNLLFYNLFMRDICEISKASILKERINELMNVKTITALIELILKRLERILINDPESFRNILSSLITVKTGLPESILKDYSKLTENLWEKFFYSLKMFLISRNGCWRLNPRLFFKYLTEGEKVMIMQITNSRFLRITLYFIEEIIKDYRLGYSCKVEDAVAICLKISLCLDKLLDETLTPELALCWLELFAKATEFNTEAYSILHVFENANLKNSLELDNHLKKYLLFVEKNKNSLSAFEISLTIAEIANFYFKMDQLDKTEELCLQSLKIMQDSTFDEPNIRTAQSFFYLANLVYEREKPNEADEYLCKSLEIFKLLDTDNSEYIGDIYYKMLEIEMHKKDINEQKILNLCQKTTSIYRNIYDNLDEKFIMMISRMAYCFFKIDQMNLAEKYILEFFKLKEIAIPEIFYQEDFIKRFVEVEKYETAKTLILYIRKSHIYGDFDIYDEILDLCNKKLGN</sequence>
<evidence type="ECO:0000256" key="1">
    <source>
        <dbReference type="ARBA" id="ARBA00022737"/>
    </source>
</evidence>
<dbReference type="OrthoDB" id="2325716at2759"/>
<dbReference type="Pfam" id="PF13424">
    <property type="entry name" value="TPR_12"/>
    <property type="match status" value="1"/>
</dbReference>
<dbReference type="PANTHER" id="PTHR19860">
    <property type="entry name" value="DDB1- AND CUL4-ASSOCIATED FACTOR 12-RELATED"/>
    <property type="match status" value="1"/>
</dbReference>
<reference evidence="2 3" key="1">
    <citation type="submission" date="2020-08" db="EMBL/GenBank/DDBJ databases">
        <authorList>
            <person name="Hejnol A."/>
        </authorList>
    </citation>
    <scope>NUCLEOTIDE SEQUENCE [LARGE SCALE GENOMIC DNA]</scope>
</reference>